<reference evidence="1 2" key="1">
    <citation type="submission" date="2015-01" db="EMBL/GenBank/DDBJ databases">
        <title>Vibrio sp. C5 JCM 19232 whole genome shotgun sequence.</title>
        <authorList>
            <person name="Sawabe T."/>
            <person name="Meirelles P."/>
            <person name="Feng G."/>
            <person name="Sayaka M."/>
            <person name="Hattori M."/>
            <person name="Ohkuma M."/>
        </authorList>
    </citation>
    <scope>NUCLEOTIDE SEQUENCE [LARGE SCALE GENOMIC DNA]</scope>
    <source>
        <strain evidence="1 2">JCM19232</strain>
    </source>
</reference>
<dbReference type="Proteomes" id="UP000031670">
    <property type="component" value="Unassembled WGS sequence"/>
</dbReference>
<organism evidence="1 2">
    <name type="scientific">Vibrio ishigakensis</name>
    <dbReference type="NCBI Taxonomy" id="1481914"/>
    <lineage>
        <taxon>Bacteria</taxon>
        <taxon>Pseudomonadati</taxon>
        <taxon>Pseudomonadota</taxon>
        <taxon>Gammaproteobacteria</taxon>
        <taxon>Vibrionales</taxon>
        <taxon>Vibrionaceae</taxon>
        <taxon>Vibrio</taxon>
    </lineage>
</organism>
<protein>
    <submittedName>
        <fullName evidence="1">Mobile element protein</fullName>
    </submittedName>
</protein>
<sequence length="69" mass="7499">MARPASICGDGALFRTADTPELREHFGSGNTSSNRQTPHPVLRVVTMMNVRSHIIVDAAISLIAVVKFH</sequence>
<comment type="caution">
    <text evidence="1">The sequence shown here is derived from an EMBL/GenBank/DDBJ whole genome shotgun (WGS) entry which is preliminary data.</text>
</comment>
<proteinExistence type="predicted"/>
<reference evidence="1 2" key="2">
    <citation type="submission" date="2015-01" db="EMBL/GenBank/DDBJ databases">
        <authorList>
            <consortium name="NBRP consortium"/>
            <person name="Sawabe T."/>
            <person name="Meirelles P."/>
            <person name="Feng G."/>
            <person name="Sayaka M."/>
            <person name="Hattori M."/>
            <person name="Ohkuma M."/>
        </authorList>
    </citation>
    <scope>NUCLEOTIDE SEQUENCE [LARGE SCALE GENOMIC DNA]</scope>
    <source>
        <strain evidence="1 2">JCM19232</strain>
    </source>
</reference>
<evidence type="ECO:0000313" key="1">
    <source>
        <dbReference type="EMBL" id="GAM62961.1"/>
    </source>
</evidence>
<dbReference type="AlphaFoldDB" id="A0A0B8P9G0"/>
<evidence type="ECO:0000313" key="2">
    <source>
        <dbReference type="Proteomes" id="UP000031670"/>
    </source>
</evidence>
<dbReference type="EMBL" id="BBSA01000007">
    <property type="protein sequence ID" value="GAM62961.1"/>
    <property type="molecule type" value="Genomic_DNA"/>
</dbReference>
<name>A0A0B8P9G0_9VIBR</name>
<gene>
    <name evidence="1" type="ORF">JCM19232_4638</name>
</gene>
<accession>A0A0B8P9G0</accession>